<dbReference type="AlphaFoldDB" id="A0A8J8P6C4"/>
<protein>
    <submittedName>
        <fullName evidence="1">Uncharacterized protein</fullName>
    </submittedName>
</protein>
<dbReference type="EMBL" id="RRYP01000927">
    <property type="protein sequence ID" value="TNV86650.1"/>
    <property type="molecule type" value="Genomic_DNA"/>
</dbReference>
<organism evidence="1 2">
    <name type="scientific">Halteria grandinella</name>
    <dbReference type="NCBI Taxonomy" id="5974"/>
    <lineage>
        <taxon>Eukaryota</taxon>
        <taxon>Sar</taxon>
        <taxon>Alveolata</taxon>
        <taxon>Ciliophora</taxon>
        <taxon>Intramacronucleata</taxon>
        <taxon>Spirotrichea</taxon>
        <taxon>Stichotrichia</taxon>
        <taxon>Sporadotrichida</taxon>
        <taxon>Halteriidae</taxon>
        <taxon>Halteria</taxon>
    </lineage>
</organism>
<accession>A0A8J8P6C4</accession>
<evidence type="ECO:0000313" key="1">
    <source>
        <dbReference type="EMBL" id="TNV86650.1"/>
    </source>
</evidence>
<dbReference type="Proteomes" id="UP000785679">
    <property type="component" value="Unassembled WGS sequence"/>
</dbReference>
<name>A0A8J8P6C4_HALGN</name>
<proteinExistence type="predicted"/>
<gene>
    <name evidence="1" type="ORF">FGO68_gene5420</name>
</gene>
<keyword evidence="2" id="KW-1185">Reference proteome</keyword>
<sequence length="70" mass="7974">MNKKSSKLKHKQIAVEPMFFSEFIEEIPAVSKYYDKGLSVSSSKVNRQPNINSDGNMSSCVKVNMYPRMV</sequence>
<reference evidence="1" key="1">
    <citation type="submission" date="2019-06" db="EMBL/GenBank/DDBJ databases">
        <authorList>
            <person name="Zheng W."/>
        </authorList>
    </citation>
    <scope>NUCLEOTIDE SEQUENCE</scope>
    <source>
        <strain evidence="1">QDHG01</strain>
    </source>
</reference>
<comment type="caution">
    <text evidence="1">The sequence shown here is derived from an EMBL/GenBank/DDBJ whole genome shotgun (WGS) entry which is preliminary data.</text>
</comment>
<evidence type="ECO:0000313" key="2">
    <source>
        <dbReference type="Proteomes" id="UP000785679"/>
    </source>
</evidence>